<keyword evidence="4" id="KW-0597">Phosphoprotein</keyword>
<evidence type="ECO:0000313" key="11">
    <source>
        <dbReference type="Proteomes" id="UP000028760"/>
    </source>
</evidence>
<dbReference type="EMBL" id="AYCK01006120">
    <property type="status" value="NOT_ANNOTATED_CDS"/>
    <property type="molecule type" value="Genomic_DNA"/>
</dbReference>
<protein>
    <submittedName>
        <fullName evidence="10">PTPRF interacting protein alpha 2</fullName>
    </submittedName>
</protein>
<evidence type="ECO:0000256" key="7">
    <source>
        <dbReference type="SAM" id="Coils"/>
    </source>
</evidence>
<dbReference type="Gene3D" id="1.10.150.50">
    <property type="entry name" value="Transcription Factor, Ets-1"/>
    <property type="match status" value="3"/>
</dbReference>
<dbReference type="OMA" id="MNEEHNI"/>
<dbReference type="FunFam" id="1.10.150.50:FF:000002">
    <property type="entry name" value="PTPRF interacting protein alpha 1"/>
    <property type="match status" value="1"/>
</dbReference>
<dbReference type="Pfam" id="PF25526">
    <property type="entry name" value="LIP-1"/>
    <property type="match status" value="1"/>
</dbReference>
<feature type="domain" description="SAM" evidence="9">
    <location>
        <begin position="1006"/>
        <end position="1075"/>
    </location>
</feature>
<dbReference type="GO" id="GO:0050808">
    <property type="term" value="P:synapse organization"/>
    <property type="evidence" value="ECO:0007669"/>
    <property type="project" value="TreeGrafter"/>
</dbReference>
<feature type="domain" description="SAM" evidence="9">
    <location>
        <begin position="794"/>
        <end position="860"/>
    </location>
</feature>
<dbReference type="Proteomes" id="UP000028760">
    <property type="component" value="Unassembled WGS sequence"/>
</dbReference>
<feature type="coiled-coil region" evidence="7">
    <location>
        <begin position="2"/>
        <end position="43"/>
    </location>
</feature>
<dbReference type="AlphaFoldDB" id="A0A087YHH2"/>
<dbReference type="FunFam" id="1.10.150.50:FF:000003">
    <property type="entry name" value="liprin-alpha-2 isoform X1"/>
    <property type="match status" value="1"/>
</dbReference>
<dbReference type="CDD" id="cd09568">
    <property type="entry name" value="SAM_liprin-alpha1_2_3_4_repeat3"/>
    <property type="match status" value="1"/>
</dbReference>
<dbReference type="STRING" id="48698.ENSPFOP00000017475"/>
<dbReference type="InterPro" id="IPR037620">
    <property type="entry name" value="LIP-1_SAM_1"/>
</dbReference>
<dbReference type="PROSITE" id="PS50105">
    <property type="entry name" value="SAM_DOMAIN"/>
    <property type="match status" value="3"/>
</dbReference>
<reference evidence="11" key="1">
    <citation type="submission" date="2013-10" db="EMBL/GenBank/DDBJ databases">
        <authorList>
            <person name="Schartl M."/>
            <person name="Warren W."/>
        </authorList>
    </citation>
    <scope>NUCLEOTIDE SEQUENCE [LARGE SCALE GENOMIC DNA]</scope>
    <source>
        <strain evidence="11">female</strain>
    </source>
</reference>
<evidence type="ECO:0000256" key="8">
    <source>
        <dbReference type="SAM" id="MobiDB-lite"/>
    </source>
</evidence>
<organism evidence="10 11">
    <name type="scientific">Poecilia formosa</name>
    <name type="common">Amazon molly</name>
    <name type="synonym">Limia formosa</name>
    <dbReference type="NCBI Taxonomy" id="48698"/>
    <lineage>
        <taxon>Eukaryota</taxon>
        <taxon>Metazoa</taxon>
        <taxon>Chordata</taxon>
        <taxon>Craniata</taxon>
        <taxon>Vertebrata</taxon>
        <taxon>Euteleostomi</taxon>
        <taxon>Actinopterygii</taxon>
        <taxon>Neopterygii</taxon>
        <taxon>Teleostei</taxon>
        <taxon>Neoteleostei</taxon>
        <taxon>Acanthomorphata</taxon>
        <taxon>Ovalentaria</taxon>
        <taxon>Atherinomorphae</taxon>
        <taxon>Cyprinodontiformes</taxon>
        <taxon>Poeciliidae</taxon>
        <taxon>Poeciliinae</taxon>
        <taxon>Poecilia</taxon>
    </lineage>
</organism>
<dbReference type="SMART" id="SM00454">
    <property type="entry name" value="SAM"/>
    <property type="match status" value="3"/>
</dbReference>
<feature type="domain" description="SAM" evidence="9">
    <location>
        <begin position="925"/>
        <end position="982"/>
    </location>
</feature>
<sequence length="1154" mass="131203">EFAALTKELNACREQLLEKEEEISELKAERNNTRLLLEHLECLVSRHERSLRMTVVKRQAQSPSGVSSEVEVLKALKSLFEHHKALDEKVRERLRVSLERVSALEEELTAANQEIVALREQNAHLQRKVASGEGGDDLLEGSEAHQKLHGKRLSNGSLESAREASQVVELQDLLEKQNYELAQMKERMSSLSSRVSEVEQELETARKDLIKSEEMNNKYQRDIKEVMCQKEDMEERIVTLEKRYLSAQREATSVHDINDKLENELANKEAFLRQMEEKNRQLQERLELAEQKLQQTMRKAETLPEVEAELAQRIAALTKAEERHGSIEERMRHLECQLEEKNQELLRARQREKMNEEHNKRLSDTVDRLLTESNERLQLHLKERMAALEEKNMLIQDSDGYRKQYEESIHEKSQLAEEIEKLRSELDQYRLRAGSLTEPTLSRSHLDASAELRFSLGSLAETQSDHYRSAKVIRRPRRGRVGLRETKAQAKSLGEHEWRSQQLGVLGGPHFESDTEMSDIDDDDRETLFSSMDLLSPSGHSDAQTLAMMLQEQLDAINKEIRLIQEEKESTELRAEEIENRVASVSLEGLNLARMHHHGASITASATASSLASSSPPSGHSTPKLDPRSPARDMERMGVMTLPSDLRKHRRKIAAVEEDGREDKATIKCETSPPPTPRTVRMTHTLPASSHNDARGIVASLEAEASALSSVASSQDSLHKQPKKKGIKSSIGRLFGKKEKGRLAHLATMMDLDASGQDMGVGKLGTQAEKDRRLKKKHELLEEARRKGLPFAQWDGPTVVAWLELWLGMPAWYVAACRANVKSGAIMSALSDTEIQREIGISNPLHRLKLRLAIQEMVSLTSPSAPPTTRTPSGNVWVTHEEMETLAAPSKTKSDSEEGSWAQLFIVSPQTLAYGDMNHEWIGNEWLPSLGLPQYRSYFMECLVDARMLDHLTKKDLRVHLKMVDSFHRTSLQYGIMCLKKLNYDRKELERRREQSHHEIRDVLVWSNERVIRWVQSIGLRDYANILLESGVHGALVALDDNFDYSSLALLLQIPTQNTQARQILEREYNNLLALGTDRRLDECDDKDFRGPSWRRQFPPRDVHGISMMPGSAETLPAGFRLTATSGHSRRLPPDVGPSAVQRLDSSTVRTYSC</sequence>
<dbReference type="CDD" id="cd09565">
    <property type="entry name" value="SAM_liprin-alpha1_2_3_4_repeat2"/>
    <property type="match status" value="1"/>
</dbReference>
<dbReference type="PANTHER" id="PTHR12587">
    <property type="entry name" value="LAR INTERACTING PROTEIN LIP -RELATED PROTEIN"/>
    <property type="match status" value="1"/>
</dbReference>
<evidence type="ECO:0000256" key="1">
    <source>
        <dbReference type="ARBA" id="ARBA00004496"/>
    </source>
</evidence>
<dbReference type="eggNOG" id="KOG0249">
    <property type="taxonomic scope" value="Eukaryota"/>
</dbReference>
<proteinExistence type="inferred from homology"/>
<dbReference type="GO" id="GO:0005737">
    <property type="term" value="C:cytoplasm"/>
    <property type="evidence" value="ECO:0007669"/>
    <property type="project" value="UniProtKB-SubCell"/>
</dbReference>
<feature type="region of interest" description="Disordered" evidence="8">
    <location>
        <begin position="601"/>
        <end position="637"/>
    </location>
</feature>
<evidence type="ECO:0000256" key="4">
    <source>
        <dbReference type="ARBA" id="ARBA00022553"/>
    </source>
</evidence>
<feature type="compositionally biased region" description="Low complexity" evidence="8">
    <location>
        <begin position="601"/>
        <end position="622"/>
    </location>
</feature>
<dbReference type="InterPro" id="IPR013761">
    <property type="entry name" value="SAM/pointed_sf"/>
</dbReference>
<dbReference type="InterPro" id="IPR057892">
    <property type="entry name" value="LIP-1_CC2"/>
</dbReference>
<dbReference type="PANTHER" id="PTHR12587:SF6">
    <property type="entry name" value="LIPRIN-ALPHA-2"/>
    <property type="match status" value="1"/>
</dbReference>
<evidence type="ECO:0000256" key="5">
    <source>
        <dbReference type="ARBA" id="ARBA00022737"/>
    </source>
</evidence>
<keyword evidence="6 7" id="KW-0175">Coiled coil</keyword>
<feature type="coiled-coil region" evidence="7">
    <location>
        <begin position="167"/>
        <end position="351"/>
    </location>
</feature>
<feature type="coiled-coil region" evidence="7">
    <location>
        <begin position="547"/>
        <end position="588"/>
    </location>
</feature>
<feature type="coiled-coil region" evidence="7">
    <location>
        <begin position="94"/>
        <end position="128"/>
    </location>
</feature>
<feature type="coiled-coil region" evidence="7">
    <location>
        <begin position="402"/>
        <end position="432"/>
    </location>
</feature>
<dbReference type="InterPro" id="IPR001660">
    <property type="entry name" value="SAM"/>
</dbReference>
<dbReference type="InterPro" id="IPR037622">
    <property type="entry name" value="LIP-1_SAM_3"/>
</dbReference>
<evidence type="ECO:0000256" key="6">
    <source>
        <dbReference type="ARBA" id="ARBA00023054"/>
    </source>
</evidence>
<evidence type="ECO:0000256" key="3">
    <source>
        <dbReference type="ARBA" id="ARBA00022490"/>
    </source>
</evidence>
<name>A0A087YHH2_POEFO</name>
<dbReference type="InterPro" id="IPR037621">
    <property type="entry name" value="LIP-1_SAM_2"/>
</dbReference>
<dbReference type="GO" id="GO:0048786">
    <property type="term" value="C:presynaptic active zone"/>
    <property type="evidence" value="ECO:0007669"/>
    <property type="project" value="TreeGrafter"/>
</dbReference>
<accession>A0A087YHH2</accession>
<dbReference type="CDD" id="cd09562">
    <property type="entry name" value="SAM_liprin-alpha1_2_3_4_repeat1"/>
    <property type="match status" value="1"/>
</dbReference>
<feature type="compositionally biased region" description="Basic and acidic residues" evidence="8">
    <location>
        <begin position="623"/>
        <end position="636"/>
    </location>
</feature>
<feature type="region of interest" description="Disordered" evidence="8">
    <location>
        <begin position="657"/>
        <end position="681"/>
    </location>
</feature>
<evidence type="ECO:0000259" key="9">
    <source>
        <dbReference type="PROSITE" id="PS50105"/>
    </source>
</evidence>
<keyword evidence="5" id="KW-0677">Repeat</keyword>
<reference evidence="10" key="2">
    <citation type="submission" date="2025-08" db="UniProtKB">
        <authorList>
            <consortium name="Ensembl"/>
        </authorList>
    </citation>
    <scope>IDENTIFICATION</scope>
</reference>
<evidence type="ECO:0000256" key="2">
    <source>
        <dbReference type="ARBA" id="ARBA00007026"/>
    </source>
</evidence>
<keyword evidence="3" id="KW-0963">Cytoplasm</keyword>
<dbReference type="Pfam" id="PF07647">
    <property type="entry name" value="SAM_2"/>
    <property type="match status" value="1"/>
</dbReference>
<evidence type="ECO:0000313" key="10">
    <source>
        <dbReference type="Ensembl" id="ENSPFOP00000017475.2"/>
    </source>
</evidence>
<dbReference type="FunFam" id="1.10.150.50:FF:000004">
    <property type="entry name" value="PTPRF interacting protein alpha 1"/>
    <property type="match status" value="1"/>
</dbReference>
<comment type="similarity">
    <text evidence="2">Belongs to the liprin family. Liprin-alpha subfamily.</text>
</comment>
<dbReference type="InterPro" id="IPR029515">
    <property type="entry name" value="Liprin"/>
</dbReference>
<dbReference type="Ensembl" id="ENSPFOT00000017497.2">
    <property type="protein sequence ID" value="ENSPFOP00000017475.2"/>
    <property type="gene ID" value="ENSPFOG00000017112.2"/>
</dbReference>
<dbReference type="Pfam" id="PF00536">
    <property type="entry name" value="SAM_1"/>
    <property type="match status" value="2"/>
</dbReference>
<dbReference type="SUPFAM" id="SSF47769">
    <property type="entry name" value="SAM/Pointed domain"/>
    <property type="match status" value="3"/>
</dbReference>
<comment type="subcellular location">
    <subcellularLocation>
        <location evidence="1">Cytoplasm</location>
    </subcellularLocation>
</comment>
<keyword evidence="11" id="KW-1185">Reference proteome</keyword>
<dbReference type="GeneTree" id="ENSGT01050000244900"/>
<reference evidence="10" key="3">
    <citation type="submission" date="2025-09" db="UniProtKB">
        <authorList>
            <consortium name="Ensembl"/>
        </authorList>
    </citation>
    <scope>IDENTIFICATION</scope>
</reference>